<evidence type="ECO:0000256" key="1">
    <source>
        <dbReference type="SAM" id="Coils"/>
    </source>
</evidence>
<keyword evidence="3" id="KW-0732">Signal</keyword>
<organism evidence="4 5">
    <name type="scientific">Mycoplasma zalophi</name>
    <dbReference type="NCBI Taxonomy" id="191287"/>
    <lineage>
        <taxon>Bacteria</taxon>
        <taxon>Bacillati</taxon>
        <taxon>Mycoplasmatota</taxon>
        <taxon>Mollicutes</taxon>
        <taxon>Mycoplasmataceae</taxon>
        <taxon>Mycoplasma</taxon>
    </lineage>
</organism>
<evidence type="ECO:0000256" key="2">
    <source>
        <dbReference type="SAM" id="MobiDB-lite"/>
    </source>
</evidence>
<reference evidence="4" key="1">
    <citation type="submission" date="2021-06" db="EMBL/GenBank/DDBJ databases">
        <title>Novel Mycoplasma species detected in California sea lions (Zalophus californianus) from the USA.</title>
        <authorList>
            <person name="Volokhov D.V."/>
            <person name="Furtak V.A."/>
            <person name="Zagorodnyaya T.A."/>
        </authorList>
    </citation>
    <scope>NUCLEOTIDE SEQUENCE [LARGE SCALE GENOMIC DNA]</scope>
    <source>
        <strain evidence="4">CSL 5346</strain>
    </source>
</reference>
<feature type="coiled-coil region" evidence="1">
    <location>
        <begin position="395"/>
        <end position="564"/>
    </location>
</feature>
<keyword evidence="5" id="KW-1185">Reference proteome</keyword>
<sequence length="2504" mass="288170">MKRSKKHRLATAFALSISAVAVATTSFILEETRLNNLRKKQDELWKKLKSFKDENLSNNLFLNTVVQNILDDNPVLSLFDDTFSKVQTKIDNLKFTLQKFGDIVNNQNKLNFDEYNRLSKEVLDYINNNLQFDEYYDIRKKLEDVKFETDKHVNLESSQDEINNQVKILQEAFEKAKRNKAIKDNDIRQIAFADYEKELRKLNDFITSHLFAHNFYDSLHKEEKQNRDDIIKNINIETSTVGDILEAKHKLIQELQDATKKAHKISWQELQKVYDEAIKYANETLTTPDDIKTKDLLLEHSKQQYDVGINNEDFEVVYASINNILDYVNAAKIQKHVNDAFRNNAINYLELAKQLANDFIDSFNDGKYSDIKKYVSDILATESQDTKSKTFDKIYESANKIIEALEAKKAEAQAGYDAQKAKLNKIKDKLTDSKYESIKQEITELITKEDKVRNNPNSTTRQILDATEALKNYEAKIENKKQAKDDINALFKDIEDYINEHKHPEDAESIQKLQKALNETKEAVANSNDSSNIQDQKNKLEKVFEEVKKEVNATFEKREEQKTEYDEVVEDVNDLLKLINANSSKYPGLANELTTTKADTDEVVAKKDTESTSDQIKEAKEKLKAKLNSVENQKDKIDFDWETEVYKRKLEAVDAYKTDVLTDKYPVITQKLDSAISEIEEDLKKILDDDNKSLKEKIEATKKAASGVQEALDKAKEEKEETDKNRKFREFETLKNKVNDYIDQNLANNNDFDFIKDPLKKSVTDESNLVEKDPNATLLEPKDEIEVEGIQKSIDRLTEIFNTSKALKESKDNYDKQVKAAKDKLSEIQKPVLNKDDEELYNTLKDVLNQSEKFFKNNDNKTKDNFVDKAQKLSDAITKANAEYTTNKEKRANARTDLQAKIDSITKYVKNNLQEEKDENFVTKPEHEHTVNKILKELTTAQGINDNASSTEQNLIDALDKLNLDEKVLKASEIFDKKALEAEKFATSLETDKELLSNDSQKELIDIAKENLDSAIELQKSNKTNSKATEESINQATKDLNQALEEAKQQQLDIFQNAYDNLSQKAKSLLTKLDETNVEVANKHPEYQGIYDTLKAVIDSEDPKALSTSTPKPTIEIWKESLPKLQKAYDDAVLAKSKSDFDKVYGDILDKFKDDTSPDKYSEIKSAIINKLQPQKDVRINDKSVASEIDEATELLKAEIPQIDLIKQKFDEYLIKYSDVSKYNDGLDEDQTEAKKILTDALDTYKKSNIGADNVLNPKKYREFKEALDTAFEQAKAVETSKKNFKTEKDNIVADSEFENYPKSLEKYKAAIDKIIGEGGSLKKDLYAATTPQEIKKAYEDAREALKQAKADIALNKAQEDYEKAVKNIEDFIADDLDKNVQEEQAIIDELKQIKESAGNFIEPKENDSTVTVTDYNEKQKELEVALAKAKYEKAKLDAQNTSKNDLKDKYPETEKYYNDKLAEIQSELDKKLQEAGEDKQKQKEAYDVAKQAIDDLNNTLNDKKEKELKKNKEAYEKSLEKANEIKDEIENIQDEAFKAELRKIMEDAQAEANNALVYPLDATKYQKAKDILDKANSLVKAKEYEKLSDSAQEFIDSVSKDSNYSDVTSNLEQVKSDEDKKSLPTVTPLPSSDDIQKSIEALQDALDEAKHKKEQKDFEKKINEDKENFINLIKDVYIANSNKESIELLSPENITKLEEKMASYINDAKNIDKNNKEKLNKLIEEYNTLKEKYQQGYVDAVNYRADKAINDKAKENFGEGVEMTSFYKPLVEFVEGLDDSSHEKLASIVRAKQADMYEQEDALKTEINNLKSQFTGEELQNNPLTLEQLNNKLAVLNQSDSAISNTFSNIKSKFEELKTQFIASYKNFVSNYYDIENSDVFTFADFVDSIEKGKNKTQESTNIKEIYDSWMTSISNKNSEETLLQLYTKATQTVKNQKLFFDNYVSYAKDYYLNQVQNNNELQKKLVESFSHNVFSYALTMHDNVGNKGITTFGTRYKTESGYDPKFEESIYWVPAEEYYDNTIIEFLVQKAETKFLISWLEKNKTKFSETEEFISELQKITTKANTEFEKYSIHSIETETKSLKNSNKEYVNKITNKIDKKKARALFRREISKEIEKQRKEIKDNYNREDYVKDKNMLASNDKFYSGRPRYYAGDNFKWSSNSVQNMNDISRLINGVNNLDKVEAKPLEFAYALYLFANNEHGNENTIMPTDTNYKKLLSSDYWMYPANTQGNVNSYWVLDLLGFSNKEEGRSSQGKYLKNYGYYEIVTYLLQGLIKHYEEEYKKKNNVDADGSYLNADNTFKDITGQTLSALQLAKQTLDIFGINTFKRWNGYKGFNSDTQVFEYAINTGGFSNNNHVLQSEITINKTKPNDQYVSETQTSTPLGVDIPDFTIYEYEGGGKISENSIVHKTNRTIEAGEGKQVNAKQWLINSAFNIFDAYNKLLEELYNLNKTDTNTKTIAVSNRQIFDDSINEEHEVDMTKWAAYTDPSVEDEFIILKKK</sequence>
<accession>A0ABS6DPT5</accession>
<gene>
    <name evidence="4" type="ORF">KQ875_01245</name>
</gene>
<feature type="region of interest" description="Disordered" evidence="2">
    <location>
        <begin position="702"/>
        <end position="725"/>
    </location>
</feature>
<feature type="signal peptide" evidence="3">
    <location>
        <begin position="1"/>
        <end position="23"/>
    </location>
</feature>
<feature type="chain" id="PRO_5046898309" evidence="3">
    <location>
        <begin position="24"/>
        <end position="2504"/>
    </location>
</feature>
<protein>
    <submittedName>
        <fullName evidence="4">Uncharacterized protein</fullName>
    </submittedName>
</protein>
<keyword evidence="1" id="KW-0175">Coiled coil</keyword>
<feature type="coiled-coil region" evidence="1">
    <location>
        <begin position="1026"/>
        <end position="1079"/>
    </location>
</feature>
<dbReference type="EMBL" id="JAHMHH010000001">
    <property type="protein sequence ID" value="MBU4692219.1"/>
    <property type="molecule type" value="Genomic_DNA"/>
</dbReference>
<dbReference type="Proteomes" id="UP000718793">
    <property type="component" value="Unassembled WGS sequence"/>
</dbReference>
<dbReference type="RefSeq" id="WP_216488597.1">
    <property type="nucleotide sequence ID" value="NZ_JAHMHH010000001.1"/>
</dbReference>
<comment type="caution">
    <text evidence="4">The sequence shown here is derived from an EMBL/GenBank/DDBJ whole genome shotgun (WGS) entry which is preliminary data.</text>
</comment>
<feature type="region of interest" description="Disordered" evidence="2">
    <location>
        <begin position="1603"/>
        <end position="1634"/>
    </location>
</feature>
<evidence type="ECO:0000313" key="5">
    <source>
        <dbReference type="Proteomes" id="UP000718793"/>
    </source>
</evidence>
<evidence type="ECO:0000256" key="3">
    <source>
        <dbReference type="SAM" id="SignalP"/>
    </source>
</evidence>
<feature type="compositionally biased region" description="Basic and acidic residues" evidence="2">
    <location>
        <begin position="711"/>
        <end position="725"/>
    </location>
</feature>
<evidence type="ECO:0000313" key="4">
    <source>
        <dbReference type="EMBL" id="MBU4692219.1"/>
    </source>
</evidence>
<proteinExistence type="predicted"/>
<feature type="coiled-coil region" evidence="1">
    <location>
        <begin position="1339"/>
        <end position="1543"/>
    </location>
</feature>
<name>A0ABS6DPT5_9MOLU</name>
<feature type="coiled-coil region" evidence="1">
    <location>
        <begin position="1695"/>
        <end position="1737"/>
    </location>
</feature>
<feature type="compositionally biased region" description="Polar residues" evidence="2">
    <location>
        <begin position="1603"/>
        <end position="1614"/>
    </location>
</feature>
<feature type="coiled-coil region" evidence="1">
    <location>
        <begin position="606"/>
        <end position="640"/>
    </location>
</feature>